<reference evidence="9" key="2">
    <citation type="journal article" date="2023" name="MicrobiologyOpen">
        <title>Genomics of the tumorigenes clade of the family Rhizobiaceae and description of Rhizobium rhododendri sp. nov.</title>
        <authorList>
            <person name="Kuzmanovic N."/>
            <person name="diCenzo G.C."/>
            <person name="Bunk B."/>
            <person name="Sproeer C."/>
            <person name="Fruehling A."/>
            <person name="Neumann-Schaal M."/>
            <person name="Overmann J."/>
            <person name="Smalla K."/>
        </authorList>
    </citation>
    <scope>NUCLEOTIDE SEQUENCE [LARGE SCALE GENOMIC DNA]</scope>
    <source>
        <strain evidence="9">1078</strain>
        <plasmid evidence="9">unnamed2</plasmid>
    </source>
</reference>
<protein>
    <submittedName>
        <fullName evidence="8">Sn-glycerol-3-phosphate ABC transporter ATP-binding protein UgpC</fullName>
    </submittedName>
</protein>
<feature type="domain" description="ABC transporter" evidence="7">
    <location>
        <begin position="5"/>
        <end position="235"/>
    </location>
</feature>
<dbReference type="InterPro" id="IPR017871">
    <property type="entry name" value="ABC_transporter-like_CS"/>
</dbReference>
<evidence type="ECO:0000259" key="7">
    <source>
        <dbReference type="PROSITE" id="PS50893"/>
    </source>
</evidence>
<keyword evidence="4" id="KW-0472">Membrane</keyword>
<keyword evidence="5" id="KW-0547">Nucleotide-binding</keyword>
<comment type="similarity">
    <text evidence="2">Belongs to the ABC transporter superfamily.</text>
</comment>
<evidence type="ECO:0000313" key="9">
    <source>
        <dbReference type="Proteomes" id="UP000249499"/>
    </source>
</evidence>
<keyword evidence="8" id="KW-0614">Plasmid</keyword>
<keyword evidence="4" id="KW-1003">Cell membrane</keyword>
<evidence type="ECO:0000256" key="2">
    <source>
        <dbReference type="ARBA" id="ARBA00005417"/>
    </source>
</evidence>
<keyword evidence="9" id="KW-1185">Reference proteome</keyword>
<dbReference type="GO" id="GO:0005524">
    <property type="term" value="F:ATP binding"/>
    <property type="evidence" value="ECO:0007669"/>
    <property type="project" value="UniProtKB-KW"/>
</dbReference>
<evidence type="ECO:0000313" key="8">
    <source>
        <dbReference type="EMBL" id="WFR99059.1"/>
    </source>
</evidence>
<evidence type="ECO:0000256" key="1">
    <source>
        <dbReference type="ARBA" id="ARBA00004417"/>
    </source>
</evidence>
<keyword evidence="3" id="KW-0813">Transport</keyword>
<evidence type="ECO:0000256" key="3">
    <source>
        <dbReference type="ARBA" id="ARBA00022448"/>
    </source>
</evidence>
<dbReference type="NCBIfam" id="NF008653">
    <property type="entry name" value="PRK11650.1"/>
    <property type="match status" value="1"/>
</dbReference>
<reference evidence="8 9" key="1">
    <citation type="journal article" date="2018" name="Sci. Rep.">
        <title>Rhizobium tumorigenes sp. nov., a novel plant tumorigenic bacterium isolated from cane gall tumors on thornless blackberry.</title>
        <authorList>
            <person name="Kuzmanovi N."/>
            <person name="Smalla K."/>
            <person name="Gronow S."/>
            <person name="PuBawska J."/>
        </authorList>
    </citation>
    <scope>NUCLEOTIDE SEQUENCE [LARGE SCALE GENOMIC DNA]</scope>
    <source>
        <strain evidence="8 9">1078</strain>
    </source>
</reference>
<dbReference type="GO" id="GO:0055052">
    <property type="term" value="C:ATP-binding cassette (ABC) transporter complex, substrate-binding subunit-containing"/>
    <property type="evidence" value="ECO:0007669"/>
    <property type="project" value="TreeGrafter"/>
</dbReference>
<dbReference type="PANTHER" id="PTHR43875">
    <property type="entry name" value="MALTODEXTRIN IMPORT ATP-BINDING PROTEIN MSMX"/>
    <property type="match status" value="1"/>
</dbReference>
<dbReference type="RefSeq" id="WP_111221249.1">
    <property type="nucleotide sequence ID" value="NZ_CP117259.1"/>
</dbReference>
<dbReference type="InterPro" id="IPR003593">
    <property type="entry name" value="AAA+_ATPase"/>
</dbReference>
<organism evidence="8 9">
    <name type="scientific">Rhizobium tumorigenes</name>
    <dbReference type="NCBI Taxonomy" id="2041385"/>
    <lineage>
        <taxon>Bacteria</taxon>
        <taxon>Pseudomonadati</taxon>
        <taxon>Pseudomonadota</taxon>
        <taxon>Alphaproteobacteria</taxon>
        <taxon>Hyphomicrobiales</taxon>
        <taxon>Rhizobiaceae</taxon>
        <taxon>Rhizobium/Agrobacterium group</taxon>
        <taxon>Rhizobium</taxon>
    </lineage>
</organism>
<dbReference type="InterPro" id="IPR012340">
    <property type="entry name" value="NA-bd_OB-fold"/>
</dbReference>
<dbReference type="SUPFAM" id="SSF52540">
    <property type="entry name" value="P-loop containing nucleoside triphosphate hydrolases"/>
    <property type="match status" value="1"/>
</dbReference>
<dbReference type="Gene3D" id="2.40.50.140">
    <property type="entry name" value="Nucleic acid-binding proteins"/>
    <property type="match status" value="1"/>
</dbReference>
<dbReference type="Pfam" id="PF08402">
    <property type="entry name" value="TOBE_2"/>
    <property type="match status" value="1"/>
</dbReference>
<dbReference type="InterPro" id="IPR015855">
    <property type="entry name" value="ABC_transpr_MalK-like"/>
</dbReference>
<dbReference type="Proteomes" id="UP000249499">
    <property type="component" value="Plasmid unnamed2"/>
</dbReference>
<dbReference type="SUPFAM" id="SSF50331">
    <property type="entry name" value="MOP-like"/>
    <property type="match status" value="1"/>
</dbReference>
<dbReference type="Gene3D" id="2.40.50.100">
    <property type="match status" value="1"/>
</dbReference>
<dbReference type="GO" id="GO:0015423">
    <property type="term" value="F:ABC-type maltose transporter activity"/>
    <property type="evidence" value="ECO:0007669"/>
    <property type="project" value="TreeGrafter"/>
</dbReference>
<accession>A0AAF1KBI8</accession>
<name>A0AAF1KBI8_9HYPH</name>
<dbReference type="CDD" id="cd03301">
    <property type="entry name" value="ABC_MalK_N"/>
    <property type="match status" value="1"/>
</dbReference>
<dbReference type="AlphaFoldDB" id="A0AAF1KBI8"/>
<gene>
    <name evidence="8" type="primary">ugpC</name>
    <name evidence="8" type="ORF">PR017_25780</name>
</gene>
<keyword evidence="6 8" id="KW-0067">ATP-binding</keyword>
<dbReference type="InterPro" id="IPR013611">
    <property type="entry name" value="Transp-assoc_OB_typ2"/>
</dbReference>
<keyword evidence="4" id="KW-0997">Cell inner membrane</keyword>
<evidence type="ECO:0000256" key="4">
    <source>
        <dbReference type="ARBA" id="ARBA00022519"/>
    </source>
</evidence>
<sequence>MTADIEILNVSKRFGALTVLDSLSLTIKANEFMVFLGPSGCGKSTLLRMIAGLETVDEGTISINGQRIDTLPPGQRDVAMVFQSYALYPHMTVADNMAFGLRNIKVAADVIDARVTEAARMLEIGHLLDRKPGQLSGGQRQRVAIGRAIVKEPKAFLFDEPLSNLDAALRVRTRLELAQLRNRVQSTMVFVTHDQIEAMTLADRIVVMNNRRIEQIGSPMDIYTRPASRFVAAFVGSPTMNFLSVKLSERDGFLQATLADGSTVETAIRPGGIAAGGDYTLGIRAEAVKLAGSAPAAVTGKVDVLERLGDRTLLYVRLADESIIVAEDIGNSRVAVGDTVSLTIDGTRVHLFDVDGRAWHCEESLHG</sequence>
<dbReference type="InterPro" id="IPR003439">
    <property type="entry name" value="ABC_transporter-like_ATP-bd"/>
</dbReference>
<dbReference type="InterPro" id="IPR047641">
    <property type="entry name" value="ABC_transpr_MalK/UgpC-like"/>
</dbReference>
<dbReference type="PROSITE" id="PS00211">
    <property type="entry name" value="ABC_TRANSPORTER_1"/>
    <property type="match status" value="1"/>
</dbReference>
<dbReference type="EMBL" id="CP117259">
    <property type="protein sequence ID" value="WFR99059.1"/>
    <property type="molecule type" value="Genomic_DNA"/>
</dbReference>
<geneLocation type="plasmid" evidence="8 9">
    <name>unnamed2</name>
</geneLocation>
<dbReference type="Pfam" id="PF00005">
    <property type="entry name" value="ABC_tran"/>
    <property type="match status" value="1"/>
</dbReference>
<dbReference type="InterPro" id="IPR027417">
    <property type="entry name" value="P-loop_NTPase"/>
</dbReference>
<dbReference type="InterPro" id="IPR008995">
    <property type="entry name" value="Mo/tungstate-bd_C_term_dom"/>
</dbReference>
<dbReference type="SMART" id="SM00382">
    <property type="entry name" value="AAA"/>
    <property type="match status" value="1"/>
</dbReference>
<comment type="subcellular location">
    <subcellularLocation>
        <location evidence="1">Cell inner membrane</location>
        <topology evidence="1">Peripheral membrane protein</topology>
    </subcellularLocation>
</comment>
<dbReference type="PROSITE" id="PS50893">
    <property type="entry name" value="ABC_TRANSPORTER_2"/>
    <property type="match status" value="1"/>
</dbReference>
<dbReference type="PANTHER" id="PTHR43875:SF3">
    <property type="entry name" value="MALTOSE_MALTODEXTRIN IMPORT ATP-BINDING PROTEIN MALK"/>
    <property type="match status" value="1"/>
</dbReference>
<dbReference type="Gene3D" id="3.40.50.300">
    <property type="entry name" value="P-loop containing nucleotide triphosphate hydrolases"/>
    <property type="match status" value="1"/>
</dbReference>
<dbReference type="GO" id="GO:1990060">
    <property type="term" value="C:maltose transport complex"/>
    <property type="evidence" value="ECO:0007669"/>
    <property type="project" value="TreeGrafter"/>
</dbReference>
<evidence type="ECO:0000256" key="5">
    <source>
        <dbReference type="ARBA" id="ARBA00022741"/>
    </source>
</evidence>
<proteinExistence type="inferred from homology"/>
<dbReference type="GO" id="GO:0016887">
    <property type="term" value="F:ATP hydrolysis activity"/>
    <property type="evidence" value="ECO:0007669"/>
    <property type="project" value="InterPro"/>
</dbReference>
<dbReference type="FunFam" id="3.40.50.300:FF:000042">
    <property type="entry name" value="Maltose/maltodextrin ABC transporter, ATP-binding protein"/>
    <property type="match status" value="1"/>
</dbReference>
<evidence type="ECO:0000256" key="6">
    <source>
        <dbReference type="ARBA" id="ARBA00022840"/>
    </source>
</evidence>
<dbReference type="KEGG" id="rtu:PR017_25780"/>